<proteinExistence type="predicted"/>
<sequence>MTLKENKQENGTYFNLPNEDRLEVDLEKKEKAEKENVANEVIKKVREKHGKKK</sequence>
<comment type="caution">
    <text evidence="1">The sequence shown here is derived from an EMBL/GenBank/DDBJ whole genome shotgun (WGS) entry which is preliminary data.</text>
</comment>
<dbReference type="Proteomes" id="UP000247978">
    <property type="component" value="Unassembled WGS sequence"/>
</dbReference>
<accession>A0A2V3VLE5</accession>
<dbReference type="AlphaFoldDB" id="A0A2V3VLE5"/>
<gene>
    <name evidence="1" type="ORF">DFR56_11765</name>
</gene>
<evidence type="ECO:0000313" key="2">
    <source>
        <dbReference type="Proteomes" id="UP000247978"/>
    </source>
</evidence>
<name>A0A2V3VLE5_9BACI</name>
<dbReference type="EMBL" id="QJJQ01000017">
    <property type="protein sequence ID" value="PXW82627.1"/>
    <property type="molecule type" value="Genomic_DNA"/>
</dbReference>
<reference evidence="1 2" key="1">
    <citation type="submission" date="2018-05" db="EMBL/GenBank/DDBJ databases">
        <title>Genomic Encyclopedia of Type Strains, Phase IV (KMG-IV): sequencing the most valuable type-strain genomes for metagenomic binning, comparative biology and taxonomic classification.</title>
        <authorList>
            <person name="Goeker M."/>
        </authorList>
    </citation>
    <scope>NUCLEOTIDE SEQUENCE [LARGE SCALE GENOMIC DNA]</scope>
    <source>
        <strain evidence="1 2">DSM 28556</strain>
    </source>
</reference>
<evidence type="ECO:0000313" key="1">
    <source>
        <dbReference type="EMBL" id="PXW82627.1"/>
    </source>
</evidence>
<keyword evidence="2" id="KW-1185">Reference proteome</keyword>
<protein>
    <submittedName>
        <fullName evidence="1">Uncharacterized protein</fullName>
    </submittedName>
</protein>
<dbReference type="RefSeq" id="WP_158525723.1">
    <property type="nucleotide sequence ID" value="NZ_JADIJL010000005.1"/>
</dbReference>
<organism evidence="1 2">
    <name type="scientific">Pseudogracilibacillus auburnensis</name>
    <dbReference type="NCBI Taxonomy" id="1494959"/>
    <lineage>
        <taxon>Bacteria</taxon>
        <taxon>Bacillati</taxon>
        <taxon>Bacillota</taxon>
        <taxon>Bacilli</taxon>
        <taxon>Bacillales</taxon>
        <taxon>Bacillaceae</taxon>
        <taxon>Pseudogracilibacillus</taxon>
    </lineage>
</organism>